<proteinExistence type="predicted"/>
<accession>F2NGZ6</accession>
<feature type="signal peptide" evidence="1">
    <location>
        <begin position="1"/>
        <end position="42"/>
    </location>
</feature>
<name>F2NGZ6_DESAR</name>
<protein>
    <submittedName>
        <fullName evidence="2">Uncharacterized protein</fullName>
    </submittedName>
</protein>
<evidence type="ECO:0000256" key="1">
    <source>
        <dbReference type="SAM" id="SignalP"/>
    </source>
</evidence>
<dbReference type="AlphaFoldDB" id="F2NGZ6"/>
<feature type="chain" id="PRO_5003286980" evidence="1">
    <location>
        <begin position="43"/>
        <end position="128"/>
    </location>
</feature>
<sequence length="128" mass="15618">MTGKVVKMFGLIDNQLNMIAHMTRLILIMLVLMSLSCPAAWAEDIDVYDDNYRLQYRIRGDKVYDRDYRQQYSIDGKKIYDRDYKLQYRVDDGKVYDRDYRLKFRTDGDKVYDGDYRLRYRLQRKLLK</sequence>
<evidence type="ECO:0000313" key="3">
    <source>
        <dbReference type="Proteomes" id="UP000000483"/>
    </source>
</evidence>
<dbReference type="EMBL" id="CP002629">
    <property type="protein sequence ID" value="AEB08767.1"/>
    <property type="molecule type" value="Genomic_DNA"/>
</dbReference>
<organism evidence="2 3">
    <name type="scientific">Desulfobacca acetoxidans (strain ATCC 700848 / DSM 11109 / ASRB2)</name>
    <dbReference type="NCBI Taxonomy" id="880072"/>
    <lineage>
        <taxon>Bacteria</taxon>
        <taxon>Pseudomonadati</taxon>
        <taxon>Thermodesulfobacteriota</taxon>
        <taxon>Desulfobaccia</taxon>
        <taxon>Desulfobaccales</taxon>
        <taxon>Desulfobaccaceae</taxon>
        <taxon>Desulfobacca</taxon>
    </lineage>
</organism>
<dbReference type="Proteomes" id="UP000000483">
    <property type="component" value="Chromosome"/>
</dbReference>
<dbReference type="HOGENOM" id="CLU_2080966_0_0_7"/>
<gene>
    <name evidence="2" type="ordered locus">Desac_0893</name>
</gene>
<keyword evidence="3" id="KW-1185">Reference proteome</keyword>
<evidence type="ECO:0000313" key="2">
    <source>
        <dbReference type="EMBL" id="AEB08767.1"/>
    </source>
</evidence>
<keyword evidence="1" id="KW-0732">Signal</keyword>
<reference evidence="2 3" key="1">
    <citation type="journal article" date="2011" name="Stand. Genomic Sci.">
        <title>Complete genome sequence of the acetate-degrading sulfate reducer Desulfobacca acetoxidans type strain (ASRB2).</title>
        <authorList>
            <person name="Goker M."/>
            <person name="Teshima H."/>
            <person name="Lapidus A."/>
            <person name="Nolan M."/>
            <person name="Lucas S."/>
            <person name="Hammon N."/>
            <person name="Deshpande S."/>
            <person name="Cheng J.F."/>
            <person name="Tapia R."/>
            <person name="Han C."/>
            <person name="Goodwin L."/>
            <person name="Pitluck S."/>
            <person name="Huntemann M."/>
            <person name="Liolios K."/>
            <person name="Ivanova N."/>
            <person name="Pagani I."/>
            <person name="Mavromatis K."/>
            <person name="Ovchinikova G."/>
            <person name="Pati A."/>
            <person name="Chen A."/>
            <person name="Palaniappan K."/>
            <person name="Land M."/>
            <person name="Hauser L."/>
            <person name="Brambilla E.M."/>
            <person name="Rohde M."/>
            <person name="Spring S."/>
            <person name="Detter J.C."/>
            <person name="Woyke T."/>
            <person name="Bristow J."/>
            <person name="Eisen J.A."/>
            <person name="Markowitz V."/>
            <person name="Hugenholtz P."/>
            <person name="Kyrpides N.C."/>
            <person name="Klenk H.P."/>
        </authorList>
    </citation>
    <scope>NUCLEOTIDE SEQUENCE [LARGE SCALE GENOMIC DNA]</scope>
    <source>
        <strain evidence="3">ATCC 700848 / DSM 11109 / ASRB2</strain>
    </source>
</reference>
<reference evidence="3" key="2">
    <citation type="submission" date="2011-03" db="EMBL/GenBank/DDBJ databases">
        <title>The complete genome of Desulfobacca acetoxidans DSM 11109.</title>
        <authorList>
            <consortium name="US DOE Joint Genome Institute (JGI-PGF)"/>
            <person name="Lucas S."/>
            <person name="Copeland A."/>
            <person name="Lapidus A."/>
            <person name="Bruce D."/>
            <person name="Goodwin L."/>
            <person name="Pitluck S."/>
            <person name="Peters L."/>
            <person name="Kyrpides N."/>
            <person name="Mavromatis K."/>
            <person name="Ivanova N."/>
            <person name="Ovchinnikova G."/>
            <person name="Teshima H."/>
            <person name="Detter J.C."/>
            <person name="Han C."/>
            <person name="Land M."/>
            <person name="Hauser L."/>
            <person name="Markowitz V."/>
            <person name="Cheng J.-F."/>
            <person name="Hugenholtz P."/>
            <person name="Woyke T."/>
            <person name="Wu D."/>
            <person name="Spring S."/>
            <person name="Schueler E."/>
            <person name="Brambilla E."/>
            <person name="Klenk H.-P."/>
            <person name="Eisen J.A."/>
        </authorList>
    </citation>
    <scope>NUCLEOTIDE SEQUENCE [LARGE SCALE GENOMIC DNA]</scope>
    <source>
        <strain evidence="3">ATCC 700848 / DSM 11109 / ASRB2</strain>
    </source>
</reference>
<dbReference type="KEGG" id="dao:Desac_0893"/>